<dbReference type="AlphaFoldDB" id="A0A1B7MHF7"/>
<keyword evidence="3" id="KW-1185">Reference proteome</keyword>
<proteinExistence type="predicted"/>
<accession>A0A1B7MHF7</accession>
<dbReference type="EMBL" id="KV449150">
    <property type="protein sequence ID" value="OAX32027.1"/>
    <property type="molecule type" value="Genomic_DNA"/>
</dbReference>
<sequence length="200" mass="22514">MSKFHSSKMATSRRFVFVGFKSDQETTVARDWFDRTMIVETLNDKEDRHSFSTSYLYGTKDVPAPQPLVHETVKSSKTSTMAPSTSASPVDQFMDVISRTKKGPLWSNEAKESYPVLFPTDPQETNTIPEGLDDDEAISNFKWMRRRMKSASDAPPDRVCGPWRQSSHPASRARTPPALYHRQKVENDIVGVNTGTTGLP</sequence>
<dbReference type="Proteomes" id="UP000092154">
    <property type="component" value="Unassembled WGS sequence"/>
</dbReference>
<evidence type="ECO:0000313" key="3">
    <source>
        <dbReference type="Proteomes" id="UP000092154"/>
    </source>
</evidence>
<evidence type="ECO:0000256" key="1">
    <source>
        <dbReference type="SAM" id="MobiDB-lite"/>
    </source>
</evidence>
<dbReference type="STRING" id="1314800.A0A1B7MHF7"/>
<evidence type="ECO:0000313" key="2">
    <source>
        <dbReference type="EMBL" id="OAX32027.1"/>
    </source>
</evidence>
<organism evidence="2 3">
    <name type="scientific">Rhizopogon vinicolor AM-OR11-026</name>
    <dbReference type="NCBI Taxonomy" id="1314800"/>
    <lineage>
        <taxon>Eukaryota</taxon>
        <taxon>Fungi</taxon>
        <taxon>Dikarya</taxon>
        <taxon>Basidiomycota</taxon>
        <taxon>Agaricomycotina</taxon>
        <taxon>Agaricomycetes</taxon>
        <taxon>Agaricomycetidae</taxon>
        <taxon>Boletales</taxon>
        <taxon>Suillineae</taxon>
        <taxon>Rhizopogonaceae</taxon>
        <taxon>Rhizopogon</taxon>
    </lineage>
</organism>
<feature type="region of interest" description="Disordered" evidence="1">
    <location>
        <begin position="150"/>
        <end position="200"/>
    </location>
</feature>
<dbReference type="OrthoDB" id="10520309at2759"/>
<protein>
    <submittedName>
        <fullName evidence="2">Uncharacterized protein</fullName>
    </submittedName>
</protein>
<gene>
    <name evidence="2" type="ORF">K503DRAFT_870376</name>
</gene>
<dbReference type="InParanoid" id="A0A1B7MHF7"/>
<name>A0A1B7MHF7_9AGAM</name>
<reference evidence="2 3" key="1">
    <citation type="submission" date="2016-06" db="EMBL/GenBank/DDBJ databases">
        <title>Comparative genomics of the ectomycorrhizal sister species Rhizopogon vinicolor and Rhizopogon vesiculosus (Basidiomycota: Boletales) reveals a divergence of the mating type B locus.</title>
        <authorList>
            <consortium name="DOE Joint Genome Institute"/>
            <person name="Mujic A.B."/>
            <person name="Kuo A."/>
            <person name="Tritt A."/>
            <person name="Lipzen A."/>
            <person name="Chen C."/>
            <person name="Johnson J."/>
            <person name="Sharma A."/>
            <person name="Barry K."/>
            <person name="Grigoriev I.V."/>
            <person name="Spatafora J.W."/>
        </authorList>
    </citation>
    <scope>NUCLEOTIDE SEQUENCE [LARGE SCALE GENOMIC DNA]</scope>
    <source>
        <strain evidence="2 3">AM-OR11-026</strain>
    </source>
</reference>